<dbReference type="PANTHER" id="PTHR13318">
    <property type="entry name" value="PARTNER OF PAIRED, ISOFORM B-RELATED"/>
    <property type="match status" value="1"/>
</dbReference>
<dbReference type="InterPro" id="IPR032324">
    <property type="entry name" value="Clp1_N"/>
</dbReference>
<evidence type="ECO:0000313" key="5">
    <source>
        <dbReference type="Proteomes" id="UP001633002"/>
    </source>
</evidence>
<dbReference type="Proteomes" id="UP001633002">
    <property type="component" value="Unassembled WGS sequence"/>
</dbReference>
<dbReference type="Pfam" id="PF25372">
    <property type="entry name" value="DUF7885"/>
    <property type="match status" value="1"/>
</dbReference>
<dbReference type="AlphaFoldDB" id="A0ABD3H7P5"/>
<evidence type="ECO:0000259" key="2">
    <source>
        <dbReference type="Pfam" id="PF16573"/>
    </source>
</evidence>
<feature type="domain" description="F-box/LRR-repeat protein 15-like leucin rich repeat" evidence="3">
    <location>
        <begin position="785"/>
        <end position="962"/>
    </location>
</feature>
<feature type="compositionally biased region" description="Basic and acidic residues" evidence="1">
    <location>
        <begin position="390"/>
        <end position="401"/>
    </location>
</feature>
<comment type="caution">
    <text evidence="4">The sequence shown here is derived from an EMBL/GenBank/DDBJ whole genome shotgun (WGS) entry which is preliminary data.</text>
</comment>
<gene>
    <name evidence="4" type="ORF">R1sor_013821</name>
</gene>
<dbReference type="EMBL" id="JBJQOH010000004">
    <property type="protein sequence ID" value="KAL3687512.1"/>
    <property type="molecule type" value="Genomic_DNA"/>
</dbReference>
<dbReference type="PANTHER" id="PTHR13318:SF101">
    <property type="entry name" value="F-BOX_LRR PROTEIN"/>
    <property type="match status" value="1"/>
</dbReference>
<sequence length="1059" mass="115316">MTLLDGGKGGNSVRMYTCDFRQAEAACVNAHKPLSIVLARKVHFGDRLAVSLVGLSFGAILRDSCGWLEWQVREERMGGTSESAAPFRNCRDFWDELPPVVSMIFPPAHKIAIFTWNGATVELDGTAEVAYVADEMRNRASRKTDSGEGNSPEGETRAGNADSSPGVQPGGRRILRSMTGRNNSIVERAEEENMVNGGDKTNGSIADLEETPRKRKGSRNCQVDRGSIDRKPPRASSLHFPQTEENSFTSNSSQDEDRAENNLTSVENGSYDNAVGFSYSRDEPCAVNNVGSSPSDEAMGQRSSRTTTATRISIGETAAEENTGAREDQTNNNTTSPEEISRERKGKRKFVDDDEGMRDAEAMVTGRADTPAICEGRMFAEIDNGSNINAERDRSAGDENRVQGCPENGRNVITIGEEVKRDRKGKGKLSYTTTIPGSSRGTSVENSLRFEGSINLGHDDGMGMMAAAGEFDVDDEGEGNGMVDMDIELRMDERVEMDIEVVFSDSEGERRRETRRLSRQRRAALRRAELVQNPNNGAGRNEAALAANRRRALDIARSRAAHFAHFNAPDDVDGANAVPVPSPSQQGQHLRRVGELLLEVRAQTQPEQQNANRAADREDWPGPWTVARNLVERRFAAAAARQEAAPPGATRPSLVNWKPSRTPDFTKNRVPASLHRICLDKLCGDIDHVVSLEGVPDEDKKLIIQGLCALRKITPATTKLCVSASPTEVVIPDCTCLTEEDFIDTLSSRSLERLEALELTMCGRGITDHCLATICAKVGNSFPELQTLVLKGAYRLVDQGVTRMLKTAPNLRSVDLTQCSLITESSVEAIADALGKGLESLVLDSCSQLNGIKLLPALLKMPHLRKLRLSRIPDVTDGVISELLVPLRFTLQELGLCHCQSLSDAGMQAVSLCQGLQMLDLGHIPSLTDVAIGLVADNCRNIKTLRLCRGKFSDTAVAAFVSASGSSLSELSLNSTRLIGEHTIIALAHFSKDSLERLDVSWCRLVSDQALGLLADSCRKLQSLRVFGCTQVTNLFLEGHSNNTLKVTGLWEGPSACGR</sequence>
<dbReference type="Pfam" id="PF16573">
    <property type="entry name" value="CLP1_N"/>
    <property type="match status" value="1"/>
</dbReference>
<accession>A0ABD3H7P5</accession>
<feature type="compositionally biased region" description="Low complexity" evidence="1">
    <location>
        <begin position="302"/>
        <end position="314"/>
    </location>
</feature>
<dbReference type="SUPFAM" id="SSF52047">
    <property type="entry name" value="RNI-like"/>
    <property type="match status" value="1"/>
</dbReference>
<feature type="compositionally biased region" description="Polar residues" evidence="1">
    <location>
        <begin position="430"/>
        <end position="444"/>
    </location>
</feature>
<feature type="domain" description="Clp1 N-terminal" evidence="2">
    <location>
        <begin position="96"/>
        <end position="136"/>
    </location>
</feature>
<reference evidence="4 5" key="1">
    <citation type="submission" date="2024-09" db="EMBL/GenBank/DDBJ databases">
        <title>Chromosome-scale assembly of Riccia sorocarpa.</title>
        <authorList>
            <person name="Paukszto L."/>
        </authorList>
    </citation>
    <scope>NUCLEOTIDE SEQUENCE [LARGE SCALE GENOMIC DNA]</scope>
    <source>
        <strain evidence="4">LP-2024</strain>
        <tissue evidence="4">Aerial parts of the thallus</tissue>
    </source>
</reference>
<dbReference type="InterPro" id="IPR038239">
    <property type="entry name" value="Clp1_N_sf"/>
</dbReference>
<dbReference type="InterPro" id="IPR032675">
    <property type="entry name" value="LRR_dom_sf"/>
</dbReference>
<dbReference type="InterPro" id="IPR006553">
    <property type="entry name" value="Leu-rich_rpt_Cys-con_subtyp"/>
</dbReference>
<dbReference type="InterPro" id="IPR057207">
    <property type="entry name" value="FBXL15_LRR"/>
</dbReference>
<name>A0ABD3H7P5_9MARC</name>
<evidence type="ECO:0000313" key="4">
    <source>
        <dbReference type="EMBL" id="KAL3687512.1"/>
    </source>
</evidence>
<organism evidence="4 5">
    <name type="scientific">Riccia sorocarpa</name>
    <dbReference type="NCBI Taxonomy" id="122646"/>
    <lineage>
        <taxon>Eukaryota</taxon>
        <taxon>Viridiplantae</taxon>
        <taxon>Streptophyta</taxon>
        <taxon>Embryophyta</taxon>
        <taxon>Marchantiophyta</taxon>
        <taxon>Marchantiopsida</taxon>
        <taxon>Marchantiidae</taxon>
        <taxon>Marchantiales</taxon>
        <taxon>Ricciaceae</taxon>
        <taxon>Riccia</taxon>
    </lineage>
</organism>
<feature type="compositionally biased region" description="Polar residues" evidence="1">
    <location>
        <begin position="239"/>
        <end position="253"/>
    </location>
</feature>
<dbReference type="Gene3D" id="3.80.10.10">
    <property type="entry name" value="Ribonuclease Inhibitor"/>
    <property type="match status" value="3"/>
</dbReference>
<feature type="region of interest" description="Disordered" evidence="1">
    <location>
        <begin position="388"/>
        <end position="408"/>
    </location>
</feature>
<proteinExistence type="predicted"/>
<dbReference type="Gene3D" id="2.60.120.1030">
    <property type="entry name" value="Clp1, DNA binding domain"/>
    <property type="match status" value="1"/>
</dbReference>
<feature type="region of interest" description="Disordered" evidence="1">
    <location>
        <begin position="424"/>
        <end position="444"/>
    </location>
</feature>
<feature type="region of interest" description="Disordered" evidence="1">
    <location>
        <begin position="138"/>
        <end position="269"/>
    </location>
</feature>
<feature type="region of interest" description="Disordered" evidence="1">
    <location>
        <begin position="286"/>
        <end position="355"/>
    </location>
</feature>
<dbReference type="SMART" id="SM00367">
    <property type="entry name" value="LRR_CC"/>
    <property type="match status" value="10"/>
</dbReference>
<evidence type="ECO:0000256" key="1">
    <source>
        <dbReference type="SAM" id="MobiDB-lite"/>
    </source>
</evidence>
<feature type="region of interest" description="Disordered" evidence="1">
    <location>
        <begin position="641"/>
        <end position="660"/>
    </location>
</feature>
<keyword evidence="5" id="KW-1185">Reference proteome</keyword>
<protein>
    <submittedName>
        <fullName evidence="4">Uncharacterized protein</fullName>
    </submittedName>
</protein>
<evidence type="ECO:0000259" key="3">
    <source>
        <dbReference type="Pfam" id="PF25372"/>
    </source>
</evidence>